<dbReference type="AlphaFoldDB" id="A0A6L6GDT6"/>
<dbReference type="EMBL" id="WLYL01000008">
    <property type="protein sequence ID" value="MTD10606.1"/>
    <property type="molecule type" value="Genomic_DNA"/>
</dbReference>
<gene>
    <name evidence="3" type="ORF">GIX10_03945</name>
</gene>
<name>A0A6L6GDT6_9GAMM</name>
<dbReference type="GO" id="GO:0042834">
    <property type="term" value="F:peptidoglycan binding"/>
    <property type="evidence" value="ECO:0007669"/>
    <property type="project" value="InterPro"/>
</dbReference>
<keyword evidence="2" id="KW-0812">Transmembrane</keyword>
<dbReference type="Gene3D" id="3.30.70.1070">
    <property type="entry name" value="Sporulation related repeat"/>
    <property type="match status" value="1"/>
</dbReference>
<feature type="region of interest" description="Disordered" evidence="1">
    <location>
        <begin position="224"/>
        <end position="249"/>
    </location>
</feature>
<organism evidence="3 4">
    <name type="scientific">Acinetobacter faecalis</name>
    <dbReference type="NCBI Taxonomy" id="2665161"/>
    <lineage>
        <taxon>Bacteria</taxon>
        <taxon>Pseudomonadati</taxon>
        <taxon>Pseudomonadota</taxon>
        <taxon>Gammaproteobacteria</taxon>
        <taxon>Moraxellales</taxon>
        <taxon>Moraxellaceae</taxon>
        <taxon>Acinetobacter</taxon>
    </lineage>
</organism>
<proteinExistence type="predicted"/>
<keyword evidence="2" id="KW-0472">Membrane</keyword>
<dbReference type="Proteomes" id="UP000473854">
    <property type="component" value="Unassembled WGS sequence"/>
</dbReference>
<keyword evidence="2" id="KW-1133">Transmembrane helix</keyword>
<protein>
    <recommendedName>
        <fullName evidence="5">SPOR domain-containing protein</fullName>
    </recommendedName>
</protein>
<evidence type="ECO:0000313" key="3">
    <source>
        <dbReference type="EMBL" id="MTD10606.1"/>
    </source>
</evidence>
<evidence type="ECO:0000256" key="2">
    <source>
        <dbReference type="SAM" id="Phobius"/>
    </source>
</evidence>
<accession>A0A6L6GDT6</accession>
<dbReference type="InterPro" id="IPR036680">
    <property type="entry name" value="SPOR-like_sf"/>
</dbReference>
<feature type="transmembrane region" description="Helical" evidence="2">
    <location>
        <begin position="15"/>
        <end position="33"/>
    </location>
</feature>
<dbReference type="RefSeq" id="WP_154772235.1">
    <property type="nucleotide sequence ID" value="NZ_WLYL01000008.1"/>
</dbReference>
<sequence>MATLRTYWERIQSSVWLMCGVLCLFFALVFWAVSDKQEEDVIELVKEPETEVEIQIQPEKVAATTHLGALLDEVKPLENTTRLTASGNHDAEFRGTKFITDQAKNLTLELFRAKEESVVKGFIQKQKDRSQLVYIRLSGENQQEQYVVLYGNYSNSNAAKSALAKLPMKLPTTLKPSIHPFSDYEGLVNDLGSDDLGITGKLHEVRLLPAAIPKIVAPPVKKNAASEAQVPENVATSTTVTRRDESGNVVDIKKTHSEVPVAPATISE</sequence>
<evidence type="ECO:0000313" key="4">
    <source>
        <dbReference type="Proteomes" id="UP000473854"/>
    </source>
</evidence>
<evidence type="ECO:0000256" key="1">
    <source>
        <dbReference type="SAM" id="MobiDB-lite"/>
    </source>
</evidence>
<comment type="caution">
    <text evidence="3">The sequence shown here is derived from an EMBL/GenBank/DDBJ whole genome shotgun (WGS) entry which is preliminary data.</text>
</comment>
<evidence type="ECO:0008006" key="5">
    <source>
        <dbReference type="Google" id="ProtNLM"/>
    </source>
</evidence>
<reference evidence="3 4" key="1">
    <citation type="submission" date="2019-11" db="EMBL/GenBank/DDBJ databases">
        <authorList>
            <person name="An D."/>
        </authorList>
    </citation>
    <scope>NUCLEOTIDE SEQUENCE [LARGE SCALE GENOMIC DNA]</scope>
    <source>
        <strain evidence="3 4">YIM 103518</strain>
    </source>
</reference>